<dbReference type="RefSeq" id="WP_179796301.1">
    <property type="nucleotide sequence ID" value="NZ_BAABHP010000019.1"/>
</dbReference>
<comment type="caution">
    <text evidence="5">The sequence shown here is derived from an EMBL/GenBank/DDBJ whole genome shotgun (WGS) entry which is preliminary data.</text>
</comment>
<dbReference type="SUPFAM" id="SSF53335">
    <property type="entry name" value="S-adenosyl-L-methionine-dependent methyltransferases"/>
    <property type="match status" value="1"/>
</dbReference>
<evidence type="ECO:0000256" key="3">
    <source>
        <dbReference type="ARBA" id="ARBA00022679"/>
    </source>
</evidence>
<dbReference type="AlphaFoldDB" id="A0A7Y9J7Z1"/>
<feature type="domain" description="Methyltransferase type 11" evidence="4">
    <location>
        <begin position="38"/>
        <end position="125"/>
    </location>
</feature>
<dbReference type="Pfam" id="PF08241">
    <property type="entry name" value="Methyltransf_11"/>
    <property type="match status" value="1"/>
</dbReference>
<name>A0A7Y9J7Z1_9PSEU</name>
<evidence type="ECO:0000259" key="4">
    <source>
        <dbReference type="Pfam" id="PF08241"/>
    </source>
</evidence>
<dbReference type="Proteomes" id="UP000535890">
    <property type="component" value="Unassembled WGS sequence"/>
</dbReference>
<keyword evidence="3 5" id="KW-0808">Transferase</keyword>
<gene>
    <name evidence="5" type="ORF">BJ983_005022</name>
</gene>
<dbReference type="Gene3D" id="3.40.50.150">
    <property type="entry name" value="Vaccinia Virus protein VP39"/>
    <property type="match status" value="1"/>
</dbReference>
<protein>
    <submittedName>
        <fullName evidence="5">SAM-dependent methyltransferase</fullName>
    </submittedName>
</protein>
<comment type="similarity">
    <text evidence="1">Belongs to the methyltransferase superfamily.</text>
</comment>
<reference evidence="5 6" key="1">
    <citation type="submission" date="2020-07" db="EMBL/GenBank/DDBJ databases">
        <title>Sequencing the genomes of 1000 actinobacteria strains.</title>
        <authorList>
            <person name="Klenk H.-P."/>
        </authorList>
    </citation>
    <scope>NUCLEOTIDE SEQUENCE [LARGE SCALE GENOMIC DNA]</scope>
    <source>
        <strain evidence="5 6">DSM 45772</strain>
    </source>
</reference>
<keyword evidence="6" id="KW-1185">Reference proteome</keyword>
<dbReference type="InterPro" id="IPR029063">
    <property type="entry name" value="SAM-dependent_MTases_sf"/>
</dbReference>
<accession>A0A7Y9J7Z1</accession>
<dbReference type="EMBL" id="JACCBN010000001">
    <property type="protein sequence ID" value="NYD38920.1"/>
    <property type="molecule type" value="Genomic_DNA"/>
</dbReference>
<proteinExistence type="inferred from homology"/>
<dbReference type="InterPro" id="IPR013216">
    <property type="entry name" value="Methyltransf_11"/>
</dbReference>
<evidence type="ECO:0000256" key="1">
    <source>
        <dbReference type="ARBA" id="ARBA00008361"/>
    </source>
</evidence>
<organism evidence="5 6">
    <name type="scientific">Actinomycetospora corticicola</name>
    <dbReference type="NCBI Taxonomy" id="663602"/>
    <lineage>
        <taxon>Bacteria</taxon>
        <taxon>Bacillati</taxon>
        <taxon>Actinomycetota</taxon>
        <taxon>Actinomycetes</taxon>
        <taxon>Pseudonocardiales</taxon>
        <taxon>Pseudonocardiaceae</taxon>
        <taxon>Actinomycetospora</taxon>
    </lineage>
</organism>
<evidence type="ECO:0000256" key="2">
    <source>
        <dbReference type="ARBA" id="ARBA00022603"/>
    </source>
</evidence>
<dbReference type="PANTHER" id="PTHR44942">
    <property type="entry name" value="METHYLTRANSF_11 DOMAIN-CONTAINING PROTEIN"/>
    <property type="match status" value="1"/>
</dbReference>
<keyword evidence="2 5" id="KW-0489">Methyltransferase</keyword>
<dbReference type="PANTHER" id="PTHR44942:SF4">
    <property type="entry name" value="METHYLTRANSFERASE TYPE 11 DOMAIN-CONTAINING PROTEIN"/>
    <property type="match status" value="1"/>
</dbReference>
<sequence>MPRATTFGLRATDYDRLRPGPHPEALERVLPADAGRVVDLAAGTGLVTRAVLARPTPPAVVIAVEPDARMLGLVSGAVAVRGTAEHLPLRDGSVDAVVASSAWHWFDAEAATAEIARVLRPGGTLGLLWSRADPTVDWVAEVRGIGRAAADGSAQLSRRGFAFSLPDGHGFVDDTPDAVHVGWTRAMTRDEVAGMVCTYSGVLELDDAAQREVFRVARGRLDDLVEGPDPIDVPFETVARRWTHR</sequence>
<dbReference type="InterPro" id="IPR051052">
    <property type="entry name" value="Diverse_substrate_MTase"/>
</dbReference>
<dbReference type="GO" id="GO:0008757">
    <property type="term" value="F:S-adenosylmethionine-dependent methyltransferase activity"/>
    <property type="evidence" value="ECO:0007669"/>
    <property type="project" value="InterPro"/>
</dbReference>
<evidence type="ECO:0000313" key="6">
    <source>
        <dbReference type="Proteomes" id="UP000535890"/>
    </source>
</evidence>
<evidence type="ECO:0000313" key="5">
    <source>
        <dbReference type="EMBL" id="NYD38920.1"/>
    </source>
</evidence>
<dbReference type="GO" id="GO:0032259">
    <property type="term" value="P:methylation"/>
    <property type="evidence" value="ECO:0007669"/>
    <property type="project" value="UniProtKB-KW"/>
</dbReference>
<dbReference type="CDD" id="cd02440">
    <property type="entry name" value="AdoMet_MTases"/>
    <property type="match status" value="1"/>
</dbReference>